<dbReference type="Gene3D" id="3.30.420.10">
    <property type="entry name" value="Ribonuclease H-like superfamily/Ribonuclease H"/>
    <property type="match status" value="1"/>
</dbReference>
<evidence type="ECO:0000313" key="1">
    <source>
        <dbReference type="Proteomes" id="UP000504635"/>
    </source>
</evidence>
<evidence type="ECO:0000313" key="2">
    <source>
        <dbReference type="RefSeq" id="XP_030750160.1"/>
    </source>
</evidence>
<dbReference type="SUPFAM" id="SSF53098">
    <property type="entry name" value="Ribonuclease H-like"/>
    <property type="match status" value="1"/>
</dbReference>
<dbReference type="PANTHER" id="PTHR33050:SF7">
    <property type="entry name" value="RIBONUCLEASE H"/>
    <property type="match status" value="1"/>
</dbReference>
<reference evidence="2" key="1">
    <citation type="submission" date="2025-08" db="UniProtKB">
        <authorList>
            <consortium name="RefSeq"/>
        </authorList>
    </citation>
    <scope>IDENTIFICATION</scope>
    <source>
        <tissue evidence="2">Gonads</tissue>
    </source>
</reference>
<gene>
    <name evidence="2" type="primary">LOC115877950</name>
</gene>
<dbReference type="InterPro" id="IPR036397">
    <property type="entry name" value="RNaseH_sf"/>
</dbReference>
<accession>A0A6J2XGU1</accession>
<dbReference type="RefSeq" id="XP_030750160.1">
    <property type="nucleotide sequence ID" value="XM_030894300.1"/>
</dbReference>
<dbReference type="CDD" id="cd09275">
    <property type="entry name" value="RNase_HI_RT_DIRS1"/>
    <property type="match status" value="1"/>
</dbReference>
<dbReference type="InterPro" id="IPR012337">
    <property type="entry name" value="RNaseH-like_sf"/>
</dbReference>
<dbReference type="Proteomes" id="UP000504635">
    <property type="component" value="Unplaced"/>
</dbReference>
<dbReference type="GeneID" id="115877950"/>
<organism evidence="1 2">
    <name type="scientific">Sitophilus oryzae</name>
    <name type="common">Rice weevil</name>
    <name type="synonym">Curculio oryzae</name>
    <dbReference type="NCBI Taxonomy" id="7048"/>
    <lineage>
        <taxon>Eukaryota</taxon>
        <taxon>Metazoa</taxon>
        <taxon>Ecdysozoa</taxon>
        <taxon>Arthropoda</taxon>
        <taxon>Hexapoda</taxon>
        <taxon>Insecta</taxon>
        <taxon>Pterygota</taxon>
        <taxon>Neoptera</taxon>
        <taxon>Endopterygota</taxon>
        <taxon>Coleoptera</taxon>
        <taxon>Polyphaga</taxon>
        <taxon>Cucujiformia</taxon>
        <taxon>Curculionidae</taxon>
        <taxon>Dryophthorinae</taxon>
        <taxon>Sitophilus</taxon>
    </lineage>
</organism>
<keyword evidence="1" id="KW-1185">Reference proteome</keyword>
<dbReference type="OrthoDB" id="2348824at2759"/>
<name>A0A6J2XGU1_SITOR</name>
<dbReference type="InterPro" id="IPR052055">
    <property type="entry name" value="Hepadnavirus_pol/RT"/>
</dbReference>
<dbReference type="InParanoid" id="A0A6J2XGU1"/>
<protein>
    <submittedName>
        <fullName evidence="2">Uncharacterized protein LOC115877950</fullName>
    </submittedName>
</protein>
<sequence>MELPQEKRKRLLKSIKSFLLRKSCKIIHFAQLLGLLNAACPGIKYGRLYTKTLERAKYLALRANYGNYKSKMKLSMEVKHDLRWWLEKLPREMNVLRKENFLIEICTDASLSGWGAYCQGKSACGWWSLTESEDHINLLELRAIFLGLKCFAGNLKDCNILIRTDNTTALSYVNKMGSVKFPKLNNLARSLWKWCENKNIWIFASYIQSKENWQADQASRTLPKETEWSLNNNIFNDITQQLGQPDIDLFASVANNKCKRYFSWYIDPESEAIDAFTVSWSNLSFYAFPPFALILRTLQKIINDKATGIMVVPFWKTQPWYPLFVKLTVGHPLFFGPNNDILFSPYSKVRHPMCKDLILVAAKLSGKHSEERESQKAQLEQW</sequence>
<dbReference type="PANTHER" id="PTHR33050">
    <property type="entry name" value="REVERSE TRANSCRIPTASE DOMAIN-CONTAINING PROTEIN"/>
    <property type="match status" value="1"/>
</dbReference>
<proteinExistence type="predicted"/>
<dbReference type="GO" id="GO:0003676">
    <property type="term" value="F:nucleic acid binding"/>
    <property type="evidence" value="ECO:0007669"/>
    <property type="project" value="InterPro"/>
</dbReference>
<dbReference type="AlphaFoldDB" id="A0A6J2XGU1"/>
<dbReference type="KEGG" id="soy:115877950"/>